<dbReference type="EMBL" id="CP019058">
    <property type="protein sequence ID" value="APW19092.1"/>
    <property type="molecule type" value="Genomic_DNA"/>
</dbReference>
<name>A0ABN4V2E2_9BIFI</name>
<evidence type="ECO:0000313" key="1">
    <source>
        <dbReference type="EMBL" id="APW19092.1"/>
    </source>
</evidence>
<protein>
    <submittedName>
        <fullName evidence="1">Transcriptional regulator</fullName>
    </submittedName>
</protein>
<keyword evidence="2" id="KW-1185">Reference proteome</keyword>
<accession>A0ABN4V2E2</accession>
<evidence type="ECO:0000313" key="2">
    <source>
        <dbReference type="Proteomes" id="UP000186260"/>
    </source>
</evidence>
<proteinExistence type="predicted"/>
<reference evidence="2" key="1">
    <citation type="submission" date="2017-01" db="EMBL/GenBank/DDBJ databases">
        <title>Gardnerella vaginalis bacteremia associated with severe acute encephalopathy in a young female patient: Case Report and characterization of the isolate.</title>
        <authorList>
            <person name="Tankovic J."/>
            <person name="Timinskas A."/>
            <person name="Zilnyte M."/>
            <person name="Janulaitiene M."/>
            <person name="Zvirbliene A."/>
            <person name="Pleckaityte M."/>
        </authorList>
    </citation>
    <scope>NUCLEOTIDE SEQUENCE [LARGE SCALE GENOMIC DNA]</scope>
    <source>
        <strain evidence="2">GV37</strain>
    </source>
</reference>
<gene>
    <name evidence="1" type="ORF">BVL65_06085</name>
</gene>
<sequence>MSFTDIANYLNVTKGALTHYNLPEPDAMVGKARGWKRENIEAWNASRPGHGGRRADAE</sequence>
<organism evidence="1 2">
    <name type="scientific">Gardnerella swidsinskii</name>
    <dbReference type="NCBI Taxonomy" id="2792979"/>
    <lineage>
        <taxon>Bacteria</taxon>
        <taxon>Bacillati</taxon>
        <taxon>Actinomycetota</taxon>
        <taxon>Actinomycetes</taxon>
        <taxon>Bifidobacteriales</taxon>
        <taxon>Bifidobacteriaceae</taxon>
        <taxon>Gardnerella</taxon>
    </lineage>
</organism>
<dbReference type="Proteomes" id="UP000186260">
    <property type="component" value="Chromosome"/>
</dbReference>